<dbReference type="SUPFAM" id="SSF56601">
    <property type="entry name" value="beta-lactamase/transpeptidase-like"/>
    <property type="match status" value="1"/>
</dbReference>
<dbReference type="Gene3D" id="3.40.710.10">
    <property type="entry name" value="DD-peptidase/beta-lactamase superfamily"/>
    <property type="match status" value="1"/>
</dbReference>
<keyword evidence="3" id="KW-1185">Reference proteome</keyword>
<reference evidence="1 4" key="3">
    <citation type="submission" date="2018-10" db="EMBL/GenBank/DDBJ databases">
        <title>Propionibacterium australiense Genome Sequencing and Assembly.</title>
        <authorList>
            <person name="Bernier A.-M."/>
            <person name="Bernard K."/>
        </authorList>
    </citation>
    <scope>NUCLEOTIDE SEQUENCE [LARGE SCALE GENOMIC DNA]</scope>
    <source>
        <strain evidence="1 4">NML98A078</strain>
    </source>
</reference>
<dbReference type="RefSeq" id="WP_119162094.1">
    <property type="nucleotide sequence ID" value="NZ_LR134442.1"/>
</dbReference>
<dbReference type="EMBL" id="UNQJ01000012">
    <property type="protein sequence ID" value="SYZ33756.1"/>
    <property type="molecule type" value="Genomic_DNA"/>
</dbReference>
<evidence type="ECO:0000313" key="3">
    <source>
        <dbReference type="Proteomes" id="UP000263928"/>
    </source>
</evidence>
<organism evidence="2 3">
    <name type="scientific">Propionibacterium australiense</name>
    <dbReference type="NCBI Taxonomy" id="119981"/>
    <lineage>
        <taxon>Bacteria</taxon>
        <taxon>Bacillati</taxon>
        <taxon>Actinomycetota</taxon>
        <taxon>Actinomycetes</taxon>
        <taxon>Propionibacteriales</taxon>
        <taxon>Propionibacteriaceae</taxon>
        <taxon>Propionibacterium</taxon>
    </lineage>
</organism>
<dbReference type="AlphaFoldDB" id="A0A383S910"/>
<reference evidence="2" key="1">
    <citation type="submission" date="2018-08" db="EMBL/GenBank/DDBJ databases">
        <authorList>
            <person name="Ferrada E.E."/>
            <person name="Latorre B.A."/>
        </authorList>
    </citation>
    <scope>NUCLEOTIDE SEQUENCE [LARGE SCALE GENOMIC DNA]</scope>
    <source>
        <strain evidence="2">Propionibacterium_australiense1</strain>
    </source>
</reference>
<dbReference type="Proteomes" id="UP000263928">
    <property type="component" value="Unassembled WGS sequence"/>
</dbReference>
<accession>A0A383S910</accession>
<dbReference type="InterPro" id="IPR012338">
    <property type="entry name" value="Beta-lactam/transpept-like"/>
</dbReference>
<gene>
    <name evidence="1" type="ORF">D7U36_11525</name>
    <name evidence="2" type="ORF">PROPAUS_1709</name>
</gene>
<evidence type="ECO:0000313" key="1">
    <source>
        <dbReference type="EMBL" id="RLP07138.1"/>
    </source>
</evidence>
<name>A0A383S910_9ACTN</name>
<protein>
    <submittedName>
        <fullName evidence="2">Beta-lactamase/transpeptidase-like</fullName>
    </submittedName>
</protein>
<sequence>MQVVLEGLVAAFPDDAQVSVVTADGDVVTAGEVPESTAWSTIKVPIAIEALRESGDELDEQAKLAITESDNDAASALFETLGDGYQASTKVDNLLREADDTSTLTLPNAALGGDIGFGMTQWSSADQARFAAWMACSDEDAVQHVYRLMADLVDSQAVGVETVEGGHAKSGWGTNEHTGVSTMRQMGTIDTGSGLAAMSIVITGGELEDVTEEIDVLADWLAGHAGELPVVECGADGQ</sequence>
<evidence type="ECO:0000313" key="4">
    <source>
        <dbReference type="Proteomes" id="UP000279336"/>
    </source>
</evidence>
<proteinExistence type="predicted"/>
<reference evidence="3" key="2">
    <citation type="submission" date="2018-08" db="EMBL/GenBank/DDBJ databases">
        <authorList>
            <person name="Hornung B."/>
        </authorList>
    </citation>
    <scope>NUCLEOTIDE SEQUENCE [LARGE SCALE GENOMIC DNA]</scope>
</reference>
<evidence type="ECO:0000313" key="2">
    <source>
        <dbReference type="EMBL" id="SYZ33756.1"/>
    </source>
</evidence>
<dbReference type="EMBL" id="RCIW01000019">
    <property type="protein sequence ID" value="RLP07138.1"/>
    <property type="molecule type" value="Genomic_DNA"/>
</dbReference>
<dbReference type="OrthoDB" id="3729831at2"/>
<dbReference type="Proteomes" id="UP000279336">
    <property type="component" value="Unassembled WGS sequence"/>
</dbReference>